<evidence type="ECO:0000256" key="1">
    <source>
        <dbReference type="SAM" id="SignalP"/>
    </source>
</evidence>
<protein>
    <recommendedName>
        <fullName evidence="4">ELWxxDGT repeat protein</fullName>
    </recommendedName>
</protein>
<dbReference type="NCBIfam" id="TIGR04534">
    <property type="entry name" value="ELWxxDGT_rpt"/>
    <property type="match status" value="1"/>
</dbReference>
<keyword evidence="1" id="KW-0732">Signal</keyword>
<dbReference type="Proteomes" id="UP001165653">
    <property type="component" value="Unassembled WGS sequence"/>
</dbReference>
<comment type="caution">
    <text evidence="2">The sequence shown here is derived from an EMBL/GenBank/DDBJ whole genome shotgun (WGS) entry which is preliminary data.</text>
</comment>
<name>A0ABT3G913_9BACT</name>
<dbReference type="InterPro" id="IPR030916">
    <property type="entry name" value="ELWxxDGT_rpt"/>
</dbReference>
<reference evidence="2" key="1">
    <citation type="submission" date="2022-10" db="EMBL/GenBank/DDBJ databases">
        <title>Luteolibacter sp. GHJ8, whole genome shotgun sequencing project.</title>
        <authorList>
            <person name="Zhao G."/>
            <person name="Shen L."/>
        </authorList>
    </citation>
    <scope>NUCLEOTIDE SEQUENCE</scope>
    <source>
        <strain evidence="2">GHJ8</strain>
    </source>
</reference>
<sequence length="902" mass="97600">MTPRSFIIPGLAFAASMLPLQAVAQVGPAAQLVADLNRTPAGHDAQIQWVMPVQGGVVFAMKTIAQGHELWFSDGTTGGTRLLMDIEPGQGNSYPMRPVQVGEKVAFVTEDASQMEKLWITDGTAAGTVMLLDTAALSPEGGTGEIQMQGGMAGGVFFRVRYENPGVSYALWFSNGTVAGTQALSPLVPGLESGAYSFRERDGQMYFGVEGDRIFCSDGTAAGTTSIVDAGALTDGGSLISFEMTDSRFYLRVGRSYQGDSVEELWTCTRQGTDAVRIGSGIWWEVDEMKAWEQGLTFVVVTESLSRQFWHTDGTPAGTHQLPMMHKKVQFTPGELVEMDRFLYFGGYSERSHMLWRTDGTPEGTRPVTGPRIRTVGGPVHLQVAGSYLYYQQQGADTRWEMWRSDGTARGTKRVSRMKDYHAFGGSGPLYATWQDRFFFAAGRGTPENALWITKPKGVGALPLTTPEPGGNMGAFDSGWKGSYEAVNGSILAFAYSEGYSSPKLWRVSEDGSPRVIWKPRGLLASTGGNYFAAKLGEKALFTTPSLNLAPAEVWITDGTAKGTKRLVRHTQYQELSDFTVAGDLLYYRVNDLTDPLKSGLWRTDGTAAGTAQVVAWDFTRPQARPGELVAFNGMLYFMSGMASGSLALWRSDGTEEGTERVKQFPQASTSTNTRRSLAVIGDQLAFSVGGIYYEQLWRSDGTEAGTVSYGNPYVTFLAGNVSLSVDLDGLQLFAAMGSFGAPFQWYRSDGTPQGVQPLIPDLSRYHTDSPGDTAVTGGLMFYRGAKDEGWGSVGSDLELWVANGSVGGSRQVKDIRPGSRSSSPANFIAVGNVVYFTAETDEHGRELWKSDGTEAGTVLVWDLLPGPEGSAPQELKLLGDKLYFTATSLATGRELFSVAVE</sequence>
<evidence type="ECO:0000313" key="3">
    <source>
        <dbReference type="Proteomes" id="UP001165653"/>
    </source>
</evidence>
<feature type="chain" id="PRO_5045801365" description="ELWxxDGT repeat protein" evidence="1">
    <location>
        <begin position="25"/>
        <end position="902"/>
    </location>
</feature>
<dbReference type="EMBL" id="JAPDDR010000014">
    <property type="protein sequence ID" value="MCW1916338.1"/>
    <property type="molecule type" value="Genomic_DNA"/>
</dbReference>
<evidence type="ECO:0000313" key="2">
    <source>
        <dbReference type="EMBL" id="MCW1916338.1"/>
    </source>
</evidence>
<proteinExistence type="predicted"/>
<evidence type="ECO:0008006" key="4">
    <source>
        <dbReference type="Google" id="ProtNLM"/>
    </source>
</evidence>
<gene>
    <name evidence="2" type="ORF">OJ996_22305</name>
</gene>
<accession>A0ABT3G913</accession>
<feature type="signal peptide" evidence="1">
    <location>
        <begin position="1"/>
        <end position="24"/>
    </location>
</feature>
<keyword evidence="3" id="KW-1185">Reference proteome</keyword>
<dbReference type="RefSeq" id="WP_264515912.1">
    <property type="nucleotide sequence ID" value="NZ_JAPDDR010000014.1"/>
</dbReference>
<organism evidence="2 3">
    <name type="scientific">Luteolibacter rhizosphaerae</name>
    <dbReference type="NCBI Taxonomy" id="2989719"/>
    <lineage>
        <taxon>Bacteria</taxon>
        <taxon>Pseudomonadati</taxon>
        <taxon>Verrucomicrobiota</taxon>
        <taxon>Verrucomicrobiia</taxon>
        <taxon>Verrucomicrobiales</taxon>
        <taxon>Verrucomicrobiaceae</taxon>
        <taxon>Luteolibacter</taxon>
    </lineage>
</organism>